<evidence type="ECO:0000313" key="1">
    <source>
        <dbReference type="EMBL" id="TGX98173.1"/>
    </source>
</evidence>
<accession>A0A4S2ADP7</accession>
<gene>
    <name evidence="1" type="ORF">E5355_18505</name>
</gene>
<keyword evidence="1" id="KW-0540">Nuclease</keyword>
<protein>
    <submittedName>
        <fullName evidence="1">Restriction endonuclease</fullName>
    </submittedName>
</protein>
<reference evidence="1 2" key="1">
    <citation type="submission" date="2019-04" db="EMBL/GenBank/DDBJ databases">
        <title>Microbes associate with the intestines of laboratory mice.</title>
        <authorList>
            <person name="Navarre W."/>
            <person name="Wong E."/>
            <person name="Huang K."/>
            <person name="Tropini C."/>
            <person name="Ng K."/>
            <person name="Yu B."/>
        </authorList>
    </citation>
    <scope>NUCLEOTIDE SEQUENCE [LARGE SCALE GENOMIC DNA]</scope>
    <source>
        <strain evidence="1 2">NM69_E16B</strain>
    </source>
</reference>
<dbReference type="EMBL" id="SRYZ01000081">
    <property type="protein sequence ID" value="TGX98173.1"/>
    <property type="molecule type" value="Genomic_DNA"/>
</dbReference>
<keyword evidence="1" id="KW-0378">Hydrolase</keyword>
<sequence>MDDKNLQTGDLLGFIGKNESQLTIGTRFAKDGSDDYFLHYMLQKVFKINLLDLKHSTSEEKIFDFLVYMFPLYLKRALRQGLYKKYTHRDCNDANVRGTIDIPQHIKHNIPFSGNIAYKVKEYAYDNDFTQLIRHTIEYIRSSNMAYVLKTDADTEAYVSQICSITPSYRKNVLSGVIAKNLKSICHPYYTEYRMLQKLCINILHHKRLKYGIDDNRIYGLLFSGSWLWEEFLYKTVLSECGFFHPQNRSGKGCIYLFDKSNVDIDFVMSRCKRYPDYFKENCILDAKYKHLDNNRIDRNDMHQIISYMHVEKAGIGGFIFPTSQEDVTITKLGNLRGYGGWIYNIGVPIPKEEGTFAMFVAAMTNVLQELKEKILTLC</sequence>
<dbReference type="InterPro" id="IPR019292">
    <property type="entry name" value="McrC"/>
</dbReference>
<dbReference type="Proteomes" id="UP000310532">
    <property type="component" value="Unassembled WGS sequence"/>
</dbReference>
<dbReference type="Pfam" id="PF10117">
    <property type="entry name" value="McrBC"/>
    <property type="match status" value="1"/>
</dbReference>
<keyword evidence="1" id="KW-0255">Endonuclease</keyword>
<dbReference type="RefSeq" id="WP_136011491.1">
    <property type="nucleotide sequence ID" value="NZ_SRYZ01000081.1"/>
</dbReference>
<dbReference type="AlphaFoldDB" id="A0A4S2ADP7"/>
<organism evidence="1 2">
    <name type="scientific">Bacteroides muris</name>
    <name type="common">ex Afrizal et al. 2022</name>
    <dbReference type="NCBI Taxonomy" id="2516960"/>
    <lineage>
        <taxon>Bacteria</taxon>
        <taxon>Pseudomonadati</taxon>
        <taxon>Bacteroidota</taxon>
        <taxon>Bacteroidia</taxon>
        <taxon>Bacteroidales</taxon>
        <taxon>Bacteroidaceae</taxon>
        <taxon>Bacteroides</taxon>
    </lineage>
</organism>
<dbReference type="GO" id="GO:0004519">
    <property type="term" value="F:endonuclease activity"/>
    <property type="evidence" value="ECO:0007669"/>
    <property type="project" value="UniProtKB-KW"/>
</dbReference>
<dbReference type="PANTHER" id="PTHR38733">
    <property type="entry name" value="PROTEIN MCRC"/>
    <property type="match status" value="1"/>
</dbReference>
<name>A0A4S2ADP7_9BACE</name>
<evidence type="ECO:0000313" key="2">
    <source>
        <dbReference type="Proteomes" id="UP000310532"/>
    </source>
</evidence>
<comment type="caution">
    <text evidence="1">The sequence shown here is derived from an EMBL/GenBank/DDBJ whole genome shotgun (WGS) entry which is preliminary data.</text>
</comment>
<proteinExistence type="predicted"/>
<dbReference type="PANTHER" id="PTHR38733:SF1">
    <property type="entry name" value="TYPE IV METHYL-DIRECTED RESTRICTION ENZYME ECOKMCRBC"/>
    <property type="match status" value="1"/>
</dbReference>
<keyword evidence="2" id="KW-1185">Reference proteome</keyword>